<evidence type="ECO:0000256" key="2">
    <source>
        <dbReference type="ARBA" id="ARBA00004651"/>
    </source>
</evidence>
<dbReference type="InterPro" id="IPR050980">
    <property type="entry name" value="2C_sensor_his_kinase"/>
</dbReference>
<dbReference type="SUPFAM" id="SSF47384">
    <property type="entry name" value="Homodimeric domain of signal transducing histidine kinase"/>
    <property type="match status" value="1"/>
</dbReference>
<dbReference type="PROSITE" id="PS50109">
    <property type="entry name" value="HIS_KIN"/>
    <property type="match status" value="1"/>
</dbReference>
<dbReference type="SMART" id="SM00387">
    <property type="entry name" value="HATPase_c"/>
    <property type="match status" value="1"/>
</dbReference>
<dbReference type="InterPro" id="IPR005467">
    <property type="entry name" value="His_kinase_dom"/>
</dbReference>
<organism evidence="14 15">
    <name type="scientific">Candidatus Lambdaproteobacteria bacterium RIFOXYD2_FULL_56_26</name>
    <dbReference type="NCBI Taxonomy" id="1817773"/>
    <lineage>
        <taxon>Bacteria</taxon>
        <taxon>Pseudomonadati</taxon>
        <taxon>Pseudomonadota</taxon>
        <taxon>Candidatus Lambdaproteobacteria</taxon>
    </lineage>
</organism>
<evidence type="ECO:0000256" key="6">
    <source>
        <dbReference type="ARBA" id="ARBA00022679"/>
    </source>
</evidence>
<dbReference type="FunFam" id="3.30.565.10:FF:000006">
    <property type="entry name" value="Sensor histidine kinase WalK"/>
    <property type="match status" value="1"/>
</dbReference>
<dbReference type="SUPFAM" id="SSF55874">
    <property type="entry name" value="ATPase domain of HSP90 chaperone/DNA topoisomerase II/histidine kinase"/>
    <property type="match status" value="1"/>
</dbReference>
<feature type="transmembrane region" description="Helical" evidence="11">
    <location>
        <begin position="12"/>
        <end position="34"/>
    </location>
</feature>
<dbReference type="SUPFAM" id="SSF158472">
    <property type="entry name" value="HAMP domain-like"/>
    <property type="match status" value="1"/>
</dbReference>
<reference evidence="14 15" key="1">
    <citation type="journal article" date="2016" name="Nat. Commun.">
        <title>Thousands of microbial genomes shed light on interconnected biogeochemical processes in an aquifer system.</title>
        <authorList>
            <person name="Anantharaman K."/>
            <person name="Brown C.T."/>
            <person name="Hug L.A."/>
            <person name="Sharon I."/>
            <person name="Castelle C.J."/>
            <person name="Probst A.J."/>
            <person name="Thomas B.C."/>
            <person name="Singh A."/>
            <person name="Wilkins M.J."/>
            <person name="Karaoz U."/>
            <person name="Brodie E.L."/>
            <person name="Williams K.H."/>
            <person name="Hubbard S.S."/>
            <person name="Banfield J.F."/>
        </authorList>
    </citation>
    <scope>NUCLEOTIDE SEQUENCE [LARGE SCALE GENOMIC DNA]</scope>
</reference>
<dbReference type="SMART" id="SM00388">
    <property type="entry name" value="HisKA"/>
    <property type="match status" value="1"/>
</dbReference>
<dbReference type="InterPro" id="IPR036097">
    <property type="entry name" value="HisK_dim/P_sf"/>
</dbReference>
<evidence type="ECO:0000313" key="14">
    <source>
        <dbReference type="EMBL" id="OGH03258.1"/>
    </source>
</evidence>
<gene>
    <name evidence="14" type="ORF">A2557_00865</name>
</gene>
<dbReference type="Gene3D" id="3.30.565.10">
    <property type="entry name" value="Histidine kinase-like ATPase, C-terminal domain"/>
    <property type="match status" value="1"/>
</dbReference>
<keyword evidence="9" id="KW-0067">ATP-binding</keyword>
<name>A0A1F6GYM9_9PROT</name>
<comment type="subcellular location">
    <subcellularLocation>
        <location evidence="2">Cell membrane</location>
        <topology evidence="2">Multi-pass membrane protein</topology>
    </subcellularLocation>
</comment>
<comment type="caution">
    <text evidence="14">The sequence shown here is derived from an EMBL/GenBank/DDBJ whole genome shotgun (WGS) entry which is preliminary data.</text>
</comment>
<dbReference type="PRINTS" id="PR00344">
    <property type="entry name" value="BCTRLSENSOR"/>
</dbReference>
<dbReference type="PANTHER" id="PTHR44936:SF10">
    <property type="entry name" value="SENSOR PROTEIN RSTB"/>
    <property type="match status" value="1"/>
</dbReference>
<feature type="compositionally biased region" description="Pro residues" evidence="10">
    <location>
        <begin position="108"/>
        <end position="117"/>
    </location>
</feature>
<keyword evidence="8" id="KW-0418">Kinase</keyword>
<evidence type="ECO:0000256" key="8">
    <source>
        <dbReference type="ARBA" id="ARBA00022777"/>
    </source>
</evidence>
<dbReference type="CDD" id="cd00082">
    <property type="entry name" value="HisKA"/>
    <property type="match status" value="1"/>
</dbReference>
<dbReference type="AlphaFoldDB" id="A0A1F6GYM9"/>
<proteinExistence type="predicted"/>
<keyword evidence="11" id="KW-1133">Transmembrane helix</keyword>
<feature type="region of interest" description="Disordered" evidence="10">
    <location>
        <begin position="100"/>
        <end position="128"/>
    </location>
</feature>
<dbReference type="CDD" id="cd00075">
    <property type="entry name" value="HATPase"/>
    <property type="match status" value="1"/>
</dbReference>
<keyword evidence="6" id="KW-0808">Transferase</keyword>
<dbReference type="GO" id="GO:0005524">
    <property type="term" value="F:ATP binding"/>
    <property type="evidence" value="ECO:0007669"/>
    <property type="project" value="UniProtKB-KW"/>
</dbReference>
<dbReference type="CDD" id="cd06225">
    <property type="entry name" value="HAMP"/>
    <property type="match status" value="1"/>
</dbReference>
<dbReference type="GO" id="GO:0005886">
    <property type="term" value="C:plasma membrane"/>
    <property type="evidence" value="ECO:0007669"/>
    <property type="project" value="UniProtKB-SubCell"/>
</dbReference>
<evidence type="ECO:0000256" key="9">
    <source>
        <dbReference type="ARBA" id="ARBA00022840"/>
    </source>
</evidence>
<dbReference type="InterPro" id="IPR003660">
    <property type="entry name" value="HAMP_dom"/>
</dbReference>
<evidence type="ECO:0000256" key="10">
    <source>
        <dbReference type="SAM" id="MobiDB-lite"/>
    </source>
</evidence>
<evidence type="ECO:0000259" key="13">
    <source>
        <dbReference type="PROSITE" id="PS50885"/>
    </source>
</evidence>
<dbReference type="Proteomes" id="UP000177583">
    <property type="component" value="Unassembled WGS sequence"/>
</dbReference>
<dbReference type="SMART" id="SM00304">
    <property type="entry name" value="HAMP"/>
    <property type="match status" value="1"/>
</dbReference>
<dbReference type="InterPro" id="IPR003661">
    <property type="entry name" value="HisK_dim/P_dom"/>
</dbReference>
<dbReference type="EMBL" id="MFNF01000018">
    <property type="protein sequence ID" value="OGH03258.1"/>
    <property type="molecule type" value="Genomic_DNA"/>
</dbReference>
<keyword evidence="7" id="KW-0547">Nucleotide-binding</keyword>
<sequence length="456" mass="49911">MIKRLWSDRSLFLKLIAILVLVTFAVNLSVVLFFHRFSIGPRKAFGRYVQGCTHYILNDLGNPPSLERAKELGEQLGLAFRVESPDRSFATEEGLANSEAVEFHSRPEPPLPPPPGWTPSGPGEEPPVPVREIRFGHAEGRPYMMMEEGTTRLLVSPQFPVVENGSAEWTRLFALLVMISSALVLAWAVLRKIFAPLAGLDAGVRQVAEGNLEVKLPEGGNDELGHLSRAFNQMTLRVRQNLHSKEQLLYNVSHELRSPLSRMKLSLEFLPDSKPKTALAEEVREMEGMIDELLESARLESTYGVLSLASLEMGSLLRGLCERGPGVCTLVAEQSAKFMGDAHRLERLFGNLLQNAFKHSPAGVAVEVRVETTPGWVQVKVSDQGPGIPPADLPFLFEPFYRVDKSRSLKTGGYGLGLSLARQIALAHGGSIEVSSPPGQGATFVVKLPTSGPPSP</sequence>
<dbReference type="Pfam" id="PF00672">
    <property type="entry name" value="HAMP"/>
    <property type="match status" value="1"/>
</dbReference>
<evidence type="ECO:0000256" key="4">
    <source>
        <dbReference type="ARBA" id="ARBA00022475"/>
    </source>
</evidence>
<dbReference type="Gene3D" id="1.10.287.130">
    <property type="match status" value="1"/>
</dbReference>
<evidence type="ECO:0000256" key="3">
    <source>
        <dbReference type="ARBA" id="ARBA00012438"/>
    </source>
</evidence>
<dbReference type="InterPro" id="IPR004358">
    <property type="entry name" value="Sig_transdc_His_kin-like_C"/>
</dbReference>
<comment type="catalytic activity">
    <reaction evidence="1">
        <text>ATP + protein L-histidine = ADP + protein N-phospho-L-histidine.</text>
        <dbReference type="EC" id="2.7.13.3"/>
    </reaction>
</comment>
<dbReference type="PROSITE" id="PS50885">
    <property type="entry name" value="HAMP"/>
    <property type="match status" value="1"/>
</dbReference>
<evidence type="ECO:0000256" key="5">
    <source>
        <dbReference type="ARBA" id="ARBA00022553"/>
    </source>
</evidence>
<dbReference type="GO" id="GO:0000155">
    <property type="term" value="F:phosphorelay sensor kinase activity"/>
    <property type="evidence" value="ECO:0007669"/>
    <property type="project" value="InterPro"/>
</dbReference>
<dbReference type="EC" id="2.7.13.3" evidence="3"/>
<keyword evidence="11" id="KW-0472">Membrane</keyword>
<keyword evidence="4" id="KW-1003">Cell membrane</keyword>
<feature type="domain" description="Histidine kinase" evidence="12">
    <location>
        <begin position="251"/>
        <end position="452"/>
    </location>
</feature>
<evidence type="ECO:0000313" key="15">
    <source>
        <dbReference type="Proteomes" id="UP000177583"/>
    </source>
</evidence>
<evidence type="ECO:0000256" key="7">
    <source>
        <dbReference type="ARBA" id="ARBA00022741"/>
    </source>
</evidence>
<dbReference type="Gene3D" id="6.10.340.10">
    <property type="match status" value="1"/>
</dbReference>
<dbReference type="PANTHER" id="PTHR44936">
    <property type="entry name" value="SENSOR PROTEIN CREC"/>
    <property type="match status" value="1"/>
</dbReference>
<accession>A0A1F6GYM9</accession>
<keyword evidence="11" id="KW-0812">Transmembrane</keyword>
<evidence type="ECO:0000259" key="12">
    <source>
        <dbReference type="PROSITE" id="PS50109"/>
    </source>
</evidence>
<dbReference type="InterPro" id="IPR036890">
    <property type="entry name" value="HATPase_C_sf"/>
</dbReference>
<feature type="transmembrane region" description="Helical" evidence="11">
    <location>
        <begin position="172"/>
        <end position="190"/>
    </location>
</feature>
<dbReference type="InterPro" id="IPR003594">
    <property type="entry name" value="HATPase_dom"/>
</dbReference>
<protein>
    <recommendedName>
        <fullName evidence="3">histidine kinase</fullName>
        <ecNumber evidence="3">2.7.13.3</ecNumber>
    </recommendedName>
</protein>
<dbReference type="Pfam" id="PF00512">
    <property type="entry name" value="HisKA"/>
    <property type="match status" value="1"/>
</dbReference>
<feature type="domain" description="HAMP" evidence="13">
    <location>
        <begin position="191"/>
        <end position="243"/>
    </location>
</feature>
<keyword evidence="5" id="KW-0597">Phosphoprotein</keyword>
<dbReference type="Pfam" id="PF02518">
    <property type="entry name" value="HATPase_c"/>
    <property type="match status" value="1"/>
</dbReference>
<evidence type="ECO:0000256" key="11">
    <source>
        <dbReference type="SAM" id="Phobius"/>
    </source>
</evidence>
<evidence type="ECO:0000256" key="1">
    <source>
        <dbReference type="ARBA" id="ARBA00000085"/>
    </source>
</evidence>